<feature type="binding site" evidence="4">
    <location>
        <position position="75"/>
    </location>
    <ligand>
        <name>molybdate</name>
        <dbReference type="ChEBI" id="CHEBI:36264"/>
    </ligand>
</feature>
<dbReference type="Proteomes" id="UP000430670">
    <property type="component" value="Unassembled WGS sequence"/>
</dbReference>
<dbReference type="SUPFAM" id="SSF53850">
    <property type="entry name" value="Periplasmic binding protein-like II"/>
    <property type="match status" value="1"/>
</dbReference>
<dbReference type="EMBL" id="WNKU01000009">
    <property type="protein sequence ID" value="MTV49201.1"/>
    <property type="molecule type" value="Genomic_DNA"/>
</dbReference>
<dbReference type="PIRSF" id="PIRSF004846">
    <property type="entry name" value="ModA"/>
    <property type="match status" value="1"/>
</dbReference>
<protein>
    <submittedName>
        <fullName evidence="6">Molybdate ABC transporter substrate-binding protein</fullName>
    </submittedName>
</protein>
<dbReference type="GO" id="GO:0030973">
    <property type="term" value="F:molybdate ion binding"/>
    <property type="evidence" value="ECO:0007669"/>
    <property type="project" value="TreeGrafter"/>
</dbReference>
<dbReference type="InterPro" id="IPR050682">
    <property type="entry name" value="ModA/WtpA"/>
</dbReference>
<organism evidence="6 7">
    <name type="scientific">Heliobacterium mobile</name>
    <name type="common">Heliobacillus mobilis</name>
    <dbReference type="NCBI Taxonomy" id="28064"/>
    <lineage>
        <taxon>Bacteria</taxon>
        <taxon>Bacillati</taxon>
        <taxon>Bacillota</taxon>
        <taxon>Clostridia</taxon>
        <taxon>Eubacteriales</taxon>
        <taxon>Heliobacteriaceae</taxon>
        <taxon>Heliobacterium</taxon>
    </lineage>
</organism>
<evidence type="ECO:0000256" key="2">
    <source>
        <dbReference type="ARBA" id="ARBA00022723"/>
    </source>
</evidence>
<evidence type="ECO:0000256" key="5">
    <source>
        <dbReference type="SAM" id="SignalP"/>
    </source>
</evidence>
<dbReference type="AlphaFoldDB" id="A0A6I3SJW4"/>
<dbReference type="Pfam" id="PF13531">
    <property type="entry name" value="SBP_bac_11"/>
    <property type="match status" value="1"/>
</dbReference>
<proteinExistence type="inferred from homology"/>
<comment type="caution">
    <text evidence="6">The sequence shown here is derived from an EMBL/GenBank/DDBJ whole genome shotgun (WGS) entry which is preliminary data.</text>
</comment>
<name>A0A6I3SJW4_HELMO</name>
<keyword evidence="2 4" id="KW-0479">Metal-binding</keyword>
<dbReference type="GO" id="GO:0015689">
    <property type="term" value="P:molybdate ion transport"/>
    <property type="evidence" value="ECO:0007669"/>
    <property type="project" value="InterPro"/>
</dbReference>
<dbReference type="GO" id="GO:0046872">
    <property type="term" value="F:metal ion binding"/>
    <property type="evidence" value="ECO:0007669"/>
    <property type="project" value="UniProtKB-KW"/>
</dbReference>
<accession>A0A6I3SJW4</accession>
<dbReference type="CDD" id="cd13517">
    <property type="entry name" value="PBP2_ModA3_like"/>
    <property type="match status" value="1"/>
</dbReference>
<dbReference type="NCBIfam" id="TIGR01256">
    <property type="entry name" value="modA"/>
    <property type="match status" value="1"/>
</dbReference>
<dbReference type="OrthoDB" id="9786399at2"/>
<evidence type="ECO:0000313" key="7">
    <source>
        <dbReference type="Proteomes" id="UP000430670"/>
    </source>
</evidence>
<keyword evidence="4" id="KW-0500">Molybdenum</keyword>
<dbReference type="Gene3D" id="3.40.190.10">
    <property type="entry name" value="Periplasmic binding protein-like II"/>
    <property type="match status" value="2"/>
</dbReference>
<gene>
    <name evidence="6" type="primary">modA</name>
    <name evidence="6" type="ORF">GJ688_09440</name>
</gene>
<keyword evidence="3 5" id="KW-0732">Signal</keyword>
<evidence type="ECO:0000256" key="4">
    <source>
        <dbReference type="PIRSR" id="PIRSR004846-1"/>
    </source>
</evidence>
<evidence type="ECO:0000256" key="3">
    <source>
        <dbReference type="ARBA" id="ARBA00022729"/>
    </source>
</evidence>
<evidence type="ECO:0000313" key="6">
    <source>
        <dbReference type="EMBL" id="MTV49201.1"/>
    </source>
</evidence>
<evidence type="ECO:0000256" key="1">
    <source>
        <dbReference type="ARBA" id="ARBA00009175"/>
    </source>
</evidence>
<dbReference type="InterPro" id="IPR005950">
    <property type="entry name" value="ModA"/>
</dbReference>
<dbReference type="PANTHER" id="PTHR30632:SF0">
    <property type="entry name" value="SULFATE-BINDING PROTEIN"/>
    <property type="match status" value="1"/>
</dbReference>
<sequence>MMLMSAIAIVLLAGCAPSVPTSGTTTSPSAQPSTVKSNSVLFAYVGTGIKEPVTELAQMYEAKTGTKVEMTFNSSGALLSQVETAKKGDIYLPGGMPYVEKAKNAGHVSETVGPIAYHVPVIMTPKGNPAQIKSLKDLTRSNVKLILPDTEATAIGKSALHIFEKAEISKDVLKNVQAYVETAPKVLTTLQLGQGNAAIGEYSAAVKAKDMVDLIEIDPQFNEVEQIPCAVLTYSNQQTEATNFLDFMAKEGPKVFEKYGFKTRLDTP</sequence>
<dbReference type="PANTHER" id="PTHR30632">
    <property type="entry name" value="MOLYBDATE-BINDING PERIPLASMIC PROTEIN"/>
    <property type="match status" value="1"/>
</dbReference>
<reference evidence="6 7" key="1">
    <citation type="submission" date="2019-11" db="EMBL/GenBank/DDBJ databases">
        <title>Whole-genome sequence of a the green, strictly anaerobic photosynthetic bacterium Heliobacillus mobilis DSM 6151.</title>
        <authorList>
            <person name="Kyndt J.A."/>
            <person name="Meyer T.E."/>
        </authorList>
    </citation>
    <scope>NUCLEOTIDE SEQUENCE [LARGE SCALE GENOMIC DNA]</scope>
    <source>
        <strain evidence="6 7">DSM 6151</strain>
    </source>
</reference>
<feature type="signal peptide" evidence="5">
    <location>
        <begin position="1"/>
        <end position="21"/>
    </location>
</feature>
<comment type="similarity">
    <text evidence="1">Belongs to the bacterial solute-binding protein ModA family.</text>
</comment>
<keyword evidence="7" id="KW-1185">Reference proteome</keyword>
<feature type="chain" id="PRO_5038465950" evidence="5">
    <location>
        <begin position="22"/>
        <end position="268"/>
    </location>
</feature>